<organism evidence="10 11">
    <name type="scientific">Microlunatus antarcticus</name>
    <dbReference type="NCBI Taxonomy" id="53388"/>
    <lineage>
        <taxon>Bacteria</taxon>
        <taxon>Bacillati</taxon>
        <taxon>Actinomycetota</taxon>
        <taxon>Actinomycetes</taxon>
        <taxon>Propionibacteriales</taxon>
        <taxon>Propionibacteriaceae</taxon>
        <taxon>Microlunatus</taxon>
    </lineage>
</organism>
<comment type="catalytic activity">
    <reaction evidence="1 8">
        <text>Release of an N-terminal amino acid, Xaa-|-Yaa-, in which Xaa is preferably Leu, but may be other amino acids including Pro although not Arg or Lys, and Yaa may be Pro. Amino acid amides and methyl esters are also readily hydrolyzed, but rates on arylamides are exceedingly low.</text>
        <dbReference type="EC" id="3.4.11.1"/>
    </reaction>
</comment>
<dbReference type="AlphaFoldDB" id="A0A7W5JZA1"/>
<dbReference type="GO" id="GO:0006508">
    <property type="term" value="P:proteolysis"/>
    <property type="evidence" value="ECO:0007669"/>
    <property type="project" value="UniProtKB-KW"/>
</dbReference>
<dbReference type="InterPro" id="IPR008283">
    <property type="entry name" value="Peptidase_M17_N"/>
</dbReference>
<dbReference type="EC" id="3.4.11.1" evidence="8"/>
<keyword evidence="8" id="KW-0479">Metal-binding</keyword>
<evidence type="ECO:0000313" key="10">
    <source>
        <dbReference type="EMBL" id="MBB3328397.1"/>
    </source>
</evidence>
<reference evidence="10 11" key="1">
    <citation type="submission" date="2020-08" db="EMBL/GenBank/DDBJ databases">
        <title>Sequencing the genomes of 1000 actinobacteria strains.</title>
        <authorList>
            <person name="Klenk H.-P."/>
        </authorList>
    </citation>
    <scope>NUCLEOTIDE SEQUENCE [LARGE SCALE GENOMIC DNA]</scope>
    <source>
        <strain evidence="10 11">DSM 11053</strain>
    </source>
</reference>
<dbReference type="InterPro" id="IPR011356">
    <property type="entry name" value="Leucine_aapep/pepB"/>
</dbReference>
<dbReference type="SUPFAM" id="SSF52949">
    <property type="entry name" value="Macro domain-like"/>
    <property type="match status" value="1"/>
</dbReference>
<accession>A0A7W5JZA1</accession>
<feature type="binding site" evidence="8">
    <location>
        <position position="270"/>
    </location>
    <ligand>
        <name>Mn(2+)</name>
        <dbReference type="ChEBI" id="CHEBI:29035"/>
        <label>2</label>
    </ligand>
</feature>
<dbReference type="EMBL" id="JACHZG010000001">
    <property type="protein sequence ID" value="MBB3328397.1"/>
    <property type="molecule type" value="Genomic_DNA"/>
</dbReference>
<keyword evidence="6 8" id="KW-0378">Hydrolase</keyword>
<feature type="active site" evidence="8">
    <location>
        <position position="351"/>
    </location>
</feature>
<evidence type="ECO:0000256" key="8">
    <source>
        <dbReference type="HAMAP-Rule" id="MF_00181"/>
    </source>
</evidence>
<feature type="binding site" evidence="8">
    <location>
        <position position="347"/>
    </location>
    <ligand>
        <name>Mn(2+)</name>
        <dbReference type="ChEBI" id="CHEBI:29035"/>
        <label>1</label>
    </ligand>
</feature>
<dbReference type="RefSeq" id="WP_183340243.1">
    <property type="nucleotide sequence ID" value="NZ_JACHZG010000001.1"/>
</dbReference>
<feature type="binding site" evidence="8">
    <location>
        <position position="265"/>
    </location>
    <ligand>
        <name>Mn(2+)</name>
        <dbReference type="ChEBI" id="CHEBI:29035"/>
        <label>2</label>
    </ligand>
</feature>
<feature type="domain" description="Cytosol aminopeptidase" evidence="9">
    <location>
        <begin position="345"/>
        <end position="352"/>
    </location>
</feature>
<evidence type="ECO:0000256" key="2">
    <source>
        <dbReference type="ARBA" id="ARBA00000967"/>
    </source>
</evidence>
<dbReference type="Gene3D" id="3.40.220.10">
    <property type="entry name" value="Leucine Aminopeptidase, subunit E, domain 1"/>
    <property type="match status" value="1"/>
</dbReference>
<dbReference type="Gene3D" id="3.40.630.10">
    <property type="entry name" value="Zn peptidases"/>
    <property type="match status" value="1"/>
</dbReference>
<evidence type="ECO:0000313" key="11">
    <source>
        <dbReference type="Proteomes" id="UP000565572"/>
    </source>
</evidence>
<dbReference type="Pfam" id="PF02789">
    <property type="entry name" value="Peptidase_M17_N"/>
    <property type="match status" value="1"/>
</dbReference>
<dbReference type="Proteomes" id="UP000565572">
    <property type="component" value="Unassembled WGS sequence"/>
</dbReference>
<dbReference type="InterPro" id="IPR043472">
    <property type="entry name" value="Macro_dom-like"/>
</dbReference>
<evidence type="ECO:0000256" key="1">
    <source>
        <dbReference type="ARBA" id="ARBA00000135"/>
    </source>
</evidence>
<evidence type="ECO:0000256" key="5">
    <source>
        <dbReference type="ARBA" id="ARBA00022670"/>
    </source>
</evidence>
<dbReference type="Pfam" id="PF00883">
    <property type="entry name" value="Peptidase_M17"/>
    <property type="match status" value="1"/>
</dbReference>
<dbReference type="GO" id="GO:0005737">
    <property type="term" value="C:cytoplasm"/>
    <property type="evidence" value="ECO:0007669"/>
    <property type="project" value="UniProtKB-SubCell"/>
</dbReference>
<evidence type="ECO:0000256" key="6">
    <source>
        <dbReference type="ARBA" id="ARBA00022801"/>
    </source>
</evidence>
<name>A0A7W5JZA1_9ACTN</name>
<comment type="function">
    <text evidence="7 8">Presumably involved in the processing and regular turnover of intracellular proteins. Catalyzes the removal of unsubstituted N-terminal amino acids from various peptides.</text>
</comment>
<dbReference type="GO" id="GO:0030145">
    <property type="term" value="F:manganese ion binding"/>
    <property type="evidence" value="ECO:0007669"/>
    <property type="project" value="UniProtKB-UniRule"/>
</dbReference>
<evidence type="ECO:0000256" key="4">
    <source>
        <dbReference type="ARBA" id="ARBA00022438"/>
    </source>
</evidence>
<evidence type="ECO:0000256" key="7">
    <source>
        <dbReference type="ARBA" id="ARBA00049972"/>
    </source>
</evidence>
<dbReference type="PANTHER" id="PTHR11963">
    <property type="entry name" value="LEUCINE AMINOPEPTIDASE-RELATED"/>
    <property type="match status" value="1"/>
</dbReference>
<comment type="cofactor">
    <cofactor evidence="8">
        <name>Mn(2+)</name>
        <dbReference type="ChEBI" id="CHEBI:29035"/>
    </cofactor>
    <text evidence="8">Binds 2 manganese ions per subunit.</text>
</comment>
<evidence type="ECO:0000256" key="3">
    <source>
        <dbReference type="ARBA" id="ARBA00009528"/>
    </source>
</evidence>
<gene>
    <name evidence="8" type="primary">pepA</name>
    <name evidence="10" type="ORF">FHX39_003341</name>
</gene>
<dbReference type="GO" id="GO:0070006">
    <property type="term" value="F:metalloaminopeptidase activity"/>
    <property type="evidence" value="ECO:0007669"/>
    <property type="project" value="InterPro"/>
</dbReference>
<comment type="catalytic activity">
    <reaction evidence="2 8">
        <text>Release of an N-terminal amino acid, preferentially leucine, but not glutamic or aspartic acids.</text>
        <dbReference type="EC" id="3.4.11.10"/>
    </reaction>
</comment>
<dbReference type="HAMAP" id="MF_00181">
    <property type="entry name" value="Cytosol_peptidase_M17"/>
    <property type="match status" value="1"/>
</dbReference>
<dbReference type="InterPro" id="IPR023042">
    <property type="entry name" value="Peptidase_M17_leu_NH2_pept"/>
</dbReference>
<dbReference type="PRINTS" id="PR00481">
    <property type="entry name" value="LAMNOPPTDASE"/>
</dbReference>
<feature type="binding site" evidence="8">
    <location>
        <position position="270"/>
    </location>
    <ligand>
        <name>Mn(2+)</name>
        <dbReference type="ChEBI" id="CHEBI:29035"/>
        <label>1</label>
    </ligand>
</feature>
<comment type="similarity">
    <text evidence="3 8">Belongs to the peptidase M17 family.</text>
</comment>
<comment type="caution">
    <text evidence="10">The sequence shown here is derived from an EMBL/GenBank/DDBJ whole genome shotgun (WGS) entry which is preliminary data.</text>
</comment>
<feature type="binding site" evidence="8">
    <location>
        <position position="288"/>
    </location>
    <ligand>
        <name>Mn(2+)</name>
        <dbReference type="ChEBI" id="CHEBI:29035"/>
        <label>2</label>
    </ligand>
</feature>
<proteinExistence type="inferred from homology"/>
<feature type="binding site" evidence="8">
    <location>
        <position position="349"/>
    </location>
    <ligand>
        <name>Mn(2+)</name>
        <dbReference type="ChEBI" id="CHEBI:29035"/>
        <label>2</label>
    </ligand>
</feature>
<dbReference type="PANTHER" id="PTHR11963:SF23">
    <property type="entry name" value="CYTOSOL AMINOPEPTIDASE"/>
    <property type="match status" value="1"/>
</dbReference>
<feature type="binding site" evidence="8">
    <location>
        <position position="349"/>
    </location>
    <ligand>
        <name>Mn(2+)</name>
        <dbReference type="ChEBI" id="CHEBI:29035"/>
        <label>1</label>
    </ligand>
</feature>
<dbReference type="CDD" id="cd00433">
    <property type="entry name" value="Peptidase_M17"/>
    <property type="match status" value="1"/>
</dbReference>
<keyword evidence="5 8" id="KW-0645">Protease</keyword>
<dbReference type="SUPFAM" id="SSF53187">
    <property type="entry name" value="Zn-dependent exopeptidases"/>
    <property type="match status" value="1"/>
</dbReference>
<comment type="subcellular location">
    <subcellularLocation>
        <location evidence="8">Cytoplasm</location>
    </subcellularLocation>
</comment>
<dbReference type="NCBIfam" id="NF002073">
    <property type="entry name" value="PRK00913.1-2"/>
    <property type="match status" value="1"/>
</dbReference>
<dbReference type="PROSITE" id="PS00631">
    <property type="entry name" value="CYTOSOL_AP"/>
    <property type="match status" value="1"/>
</dbReference>
<evidence type="ECO:0000259" key="9">
    <source>
        <dbReference type="PROSITE" id="PS00631"/>
    </source>
</evidence>
<keyword evidence="4 8" id="KW-0031">Aminopeptidase</keyword>
<keyword evidence="11" id="KW-1185">Reference proteome</keyword>
<protein>
    <recommendedName>
        <fullName evidence="8">Probable cytosol aminopeptidase</fullName>
        <ecNumber evidence="8">3.4.11.1</ecNumber>
    </recommendedName>
    <alternativeName>
        <fullName evidence="8">Leucine aminopeptidase</fullName>
        <shortName evidence="8">LAP</shortName>
        <ecNumber evidence="8">3.4.11.10</ecNumber>
    </alternativeName>
    <alternativeName>
        <fullName evidence="8">Leucyl aminopeptidase</fullName>
    </alternativeName>
</protein>
<keyword evidence="8" id="KW-0963">Cytoplasm</keyword>
<keyword evidence="8" id="KW-0464">Manganese</keyword>
<feature type="active site" evidence="8">
    <location>
        <position position="277"/>
    </location>
</feature>
<dbReference type="InterPro" id="IPR000819">
    <property type="entry name" value="Peptidase_M17_C"/>
</dbReference>
<dbReference type="EC" id="3.4.11.10" evidence="8"/>
<sequence>MPTPVLPTLTLATSLPRGPVVLVVGLGAEGVRSVPAAVDQAYAARFGSDVAALATSVGATAKAGHTRTLPGVDDVRVVVVGLGTDGVDAPALRDAAASGVRQAGGLAEDGATVDVVVALGATTAEEALAVSAGALLGTYAYAGVTAKETPAKIGTIAVLHDGDARTAAGEDVARVASVLATAVATAREWVNVPANLLYPESFADEVETLAKGTKLKVEVLDETELAAQGYGGLMAVGGGSARPPRLVRLTYRPRGATAHLALVGKGITFDTGGLNLKPADGMYTMKCDMAGAAAVLAATWAIAELGLPVQVTAYGALAENMPSGSAYRPSDVLTIYGGTTVENANSDAEGRLVMADALARSNADSPDLVVDVATLTGAAIVALGDRTAGVMATDDPTARRVLDAADRAGEPFWQLPIPPETRGKLDSTVADLRSSGTDRAGGALAAAAFLREFVDAGTPWAHLDIAGPAFRTGSAEGAFSAGGTGVGVVTLVELARTLAG</sequence>